<feature type="coiled-coil region" evidence="1">
    <location>
        <begin position="197"/>
        <end position="231"/>
    </location>
</feature>
<keyword evidence="1" id="KW-0175">Coiled coil</keyword>
<dbReference type="InterPro" id="IPR019448">
    <property type="entry name" value="NT-C2"/>
</dbReference>
<feature type="region of interest" description="Disordered" evidence="2">
    <location>
        <begin position="155"/>
        <end position="193"/>
    </location>
</feature>
<feature type="region of interest" description="Disordered" evidence="2">
    <location>
        <begin position="113"/>
        <end position="136"/>
    </location>
</feature>
<evidence type="ECO:0000259" key="3">
    <source>
        <dbReference type="PROSITE" id="PS51840"/>
    </source>
</evidence>
<dbReference type="PANTHER" id="PTHR34452">
    <property type="entry name" value="MYOSIN HEAVY CHAIN-RELATED PROTEIN"/>
    <property type="match status" value="1"/>
</dbReference>
<feature type="domain" description="C2 NT-type" evidence="3">
    <location>
        <begin position="1"/>
        <end position="115"/>
    </location>
</feature>
<dbReference type="Proteomes" id="UP001151760">
    <property type="component" value="Unassembled WGS sequence"/>
</dbReference>
<proteinExistence type="predicted"/>
<dbReference type="PROSITE" id="PS51840">
    <property type="entry name" value="C2_NT"/>
    <property type="match status" value="1"/>
</dbReference>
<name>A0ABQ5IK58_9ASTR</name>
<evidence type="ECO:0000256" key="2">
    <source>
        <dbReference type="SAM" id="MobiDB-lite"/>
    </source>
</evidence>
<gene>
    <name evidence="4" type="ORF">Tco_1110085</name>
</gene>
<dbReference type="EMBL" id="BQNB010020799">
    <property type="protein sequence ID" value="GJT99746.1"/>
    <property type="molecule type" value="Genomic_DNA"/>
</dbReference>
<sequence>VPKLKGKGLMIAMIPAETEKPIARLEKAPVVDGICTWADPIYEMDKLVKNQKAETYKEKIYYFNVQTGSSKFGFVGEVGVDFATFVESTEPFQLSLSLTTSDSGAILHKMQRTDDMRDFEENESPQSESVKSKSDNRNIHDFAEIQTFTPQIQMCESDSDSEPLNKQTAPKSENNPNFPEQATIKKKSKPLNKENYTEASKNAVEVLKSDVSRLERQAELSELELESLHKHILKENFVPSIIVQKIVSQALSYINVQLLNRHPSGQALQILRWLWKKLIRSKVGMVDAKAVVIKLADRLHIKMTLDALSLSNLNSYTT</sequence>
<evidence type="ECO:0000256" key="1">
    <source>
        <dbReference type="SAM" id="Coils"/>
    </source>
</evidence>
<protein>
    <submittedName>
        <fullName evidence="4">NT-type C2 domain-containing protein</fullName>
    </submittedName>
</protein>
<reference evidence="4" key="1">
    <citation type="journal article" date="2022" name="Int. J. Mol. Sci.">
        <title>Draft Genome of Tanacetum Coccineum: Genomic Comparison of Closely Related Tanacetum-Family Plants.</title>
        <authorList>
            <person name="Yamashiro T."/>
            <person name="Shiraishi A."/>
            <person name="Nakayama K."/>
            <person name="Satake H."/>
        </authorList>
    </citation>
    <scope>NUCLEOTIDE SEQUENCE</scope>
</reference>
<evidence type="ECO:0000313" key="4">
    <source>
        <dbReference type="EMBL" id="GJT99746.1"/>
    </source>
</evidence>
<feature type="compositionally biased region" description="Polar residues" evidence="2">
    <location>
        <begin position="155"/>
        <end position="180"/>
    </location>
</feature>
<reference evidence="4" key="2">
    <citation type="submission" date="2022-01" db="EMBL/GenBank/DDBJ databases">
        <authorList>
            <person name="Yamashiro T."/>
            <person name="Shiraishi A."/>
            <person name="Satake H."/>
            <person name="Nakayama K."/>
        </authorList>
    </citation>
    <scope>NUCLEOTIDE SEQUENCE</scope>
</reference>
<evidence type="ECO:0000313" key="5">
    <source>
        <dbReference type="Proteomes" id="UP001151760"/>
    </source>
</evidence>
<accession>A0ABQ5IK58</accession>
<keyword evidence="5" id="KW-1185">Reference proteome</keyword>
<dbReference type="PANTHER" id="PTHR34452:SF14">
    <property type="entry name" value="MYOSIN HEAVY CHAIN, MUSCLE"/>
    <property type="match status" value="1"/>
</dbReference>
<feature type="non-terminal residue" evidence="4">
    <location>
        <position position="1"/>
    </location>
</feature>
<organism evidence="4 5">
    <name type="scientific">Tanacetum coccineum</name>
    <dbReference type="NCBI Taxonomy" id="301880"/>
    <lineage>
        <taxon>Eukaryota</taxon>
        <taxon>Viridiplantae</taxon>
        <taxon>Streptophyta</taxon>
        <taxon>Embryophyta</taxon>
        <taxon>Tracheophyta</taxon>
        <taxon>Spermatophyta</taxon>
        <taxon>Magnoliopsida</taxon>
        <taxon>eudicotyledons</taxon>
        <taxon>Gunneridae</taxon>
        <taxon>Pentapetalae</taxon>
        <taxon>asterids</taxon>
        <taxon>campanulids</taxon>
        <taxon>Asterales</taxon>
        <taxon>Asteraceae</taxon>
        <taxon>Asteroideae</taxon>
        <taxon>Anthemideae</taxon>
        <taxon>Anthemidinae</taxon>
        <taxon>Tanacetum</taxon>
    </lineage>
</organism>
<dbReference type="Pfam" id="PF10358">
    <property type="entry name" value="NT-C2"/>
    <property type="match status" value="1"/>
</dbReference>
<comment type="caution">
    <text evidence="4">The sequence shown here is derived from an EMBL/GenBank/DDBJ whole genome shotgun (WGS) entry which is preliminary data.</text>
</comment>